<dbReference type="OrthoDB" id="3767916at2759"/>
<dbReference type="AlphaFoldDB" id="A0A9W8X1Q7"/>
<dbReference type="Proteomes" id="UP001140562">
    <property type="component" value="Unassembled WGS sequence"/>
</dbReference>
<name>A0A9W8X1Q7_9PLEO</name>
<comment type="caution">
    <text evidence="1">The sequence shown here is derived from an EMBL/GenBank/DDBJ whole genome shotgun (WGS) entry which is preliminary data.</text>
</comment>
<keyword evidence="2" id="KW-1185">Reference proteome</keyword>
<gene>
    <name evidence="1" type="ORF">N0V87_003688</name>
</gene>
<sequence>MSSYGLPLGRLYGPAWLNKELWFPGYKCFWTAEKDQSGHHCPDQECDAEIKTSCYDKLHVAFCLETIIMPNGHERFCGHRFQAESPKACALHGWGSNNENRVFQRAKKRLSFKLPDLIPHEQPGWEMVLTHFGGLHQVHIRTGLVDGKFCFVRVLSRLADGQPDEVQEIACIKPKEMHLTESDRCLALEKAEAAVELSPEKKAVEALVMIEQSVKEFNNQLSYQKYNNHTAQVAAEEKLAAKILKEAKDAAREAERAVTMTKGGKKCVPVNAAKHLRMMKAKKKN</sequence>
<reference evidence="1" key="1">
    <citation type="submission" date="2022-10" db="EMBL/GenBank/DDBJ databases">
        <title>Tapping the CABI collections for fungal endophytes: first genome assemblies for Collariella, Neodidymelliopsis, Ascochyta clinopodiicola, Didymella pomorum, Didymosphaeria variabile, Neocosmospora piperis and Neocucurbitaria cava.</title>
        <authorList>
            <person name="Hill R."/>
        </authorList>
    </citation>
    <scope>NUCLEOTIDE SEQUENCE</scope>
    <source>
        <strain evidence="1">IMI 360193</strain>
    </source>
</reference>
<protein>
    <submittedName>
        <fullName evidence="1">Uncharacterized protein</fullName>
    </submittedName>
</protein>
<proteinExistence type="predicted"/>
<evidence type="ECO:0000313" key="2">
    <source>
        <dbReference type="Proteomes" id="UP001140562"/>
    </source>
</evidence>
<dbReference type="EMBL" id="JAPEUV010000027">
    <property type="protein sequence ID" value="KAJ4338773.1"/>
    <property type="molecule type" value="Genomic_DNA"/>
</dbReference>
<organism evidence="1 2">
    <name type="scientific">Didymella glomerata</name>
    <dbReference type="NCBI Taxonomy" id="749621"/>
    <lineage>
        <taxon>Eukaryota</taxon>
        <taxon>Fungi</taxon>
        <taxon>Dikarya</taxon>
        <taxon>Ascomycota</taxon>
        <taxon>Pezizomycotina</taxon>
        <taxon>Dothideomycetes</taxon>
        <taxon>Pleosporomycetidae</taxon>
        <taxon>Pleosporales</taxon>
        <taxon>Pleosporineae</taxon>
        <taxon>Didymellaceae</taxon>
        <taxon>Didymella</taxon>
    </lineage>
</organism>
<accession>A0A9W8X1Q7</accession>
<evidence type="ECO:0000313" key="1">
    <source>
        <dbReference type="EMBL" id="KAJ4338773.1"/>
    </source>
</evidence>